<dbReference type="HOGENOM" id="CLU_2941616_0_0_1"/>
<dbReference type="EMBL" id="JH767559">
    <property type="protein sequence ID" value="EON62549.1"/>
    <property type="molecule type" value="Genomic_DNA"/>
</dbReference>
<dbReference type="InterPro" id="IPR002938">
    <property type="entry name" value="FAD-bd"/>
</dbReference>
<evidence type="ECO:0000259" key="4">
    <source>
        <dbReference type="Pfam" id="PF01494"/>
    </source>
</evidence>
<protein>
    <recommendedName>
        <fullName evidence="4">FAD-binding domain-containing protein</fullName>
    </recommendedName>
</protein>
<proteinExistence type="predicted"/>
<evidence type="ECO:0000256" key="1">
    <source>
        <dbReference type="ARBA" id="ARBA00022630"/>
    </source>
</evidence>
<keyword evidence="6" id="KW-1185">Reference proteome</keyword>
<dbReference type="RefSeq" id="XP_007777866.1">
    <property type="nucleotide sequence ID" value="XM_007779676.1"/>
</dbReference>
<dbReference type="Gene3D" id="3.50.50.60">
    <property type="entry name" value="FAD/NAD(P)-binding domain"/>
    <property type="match status" value="1"/>
</dbReference>
<evidence type="ECO:0000313" key="6">
    <source>
        <dbReference type="Proteomes" id="UP000016924"/>
    </source>
</evidence>
<dbReference type="GO" id="GO:0071949">
    <property type="term" value="F:FAD binding"/>
    <property type="evidence" value="ECO:0007669"/>
    <property type="project" value="InterPro"/>
</dbReference>
<name>R7YL53_CONA1</name>
<keyword evidence="1" id="KW-0285">Flavoprotein</keyword>
<evidence type="ECO:0000256" key="3">
    <source>
        <dbReference type="ARBA" id="ARBA00023002"/>
    </source>
</evidence>
<evidence type="ECO:0000313" key="5">
    <source>
        <dbReference type="EMBL" id="EON62549.1"/>
    </source>
</evidence>
<keyword evidence="2" id="KW-0274">FAD</keyword>
<dbReference type="GeneID" id="19899084"/>
<keyword evidence="3" id="KW-0560">Oxidoreductase</keyword>
<dbReference type="GO" id="GO:0016491">
    <property type="term" value="F:oxidoreductase activity"/>
    <property type="evidence" value="ECO:0007669"/>
    <property type="project" value="UniProtKB-KW"/>
</dbReference>
<dbReference type="STRING" id="1168221.R7YL53"/>
<reference evidence="6" key="1">
    <citation type="submission" date="2012-06" db="EMBL/GenBank/DDBJ databases">
        <title>The genome sequence of Coniosporium apollinis CBS 100218.</title>
        <authorList>
            <consortium name="The Broad Institute Genome Sequencing Platform"/>
            <person name="Cuomo C."/>
            <person name="Gorbushina A."/>
            <person name="Noack S."/>
            <person name="Walker B."/>
            <person name="Young S.K."/>
            <person name="Zeng Q."/>
            <person name="Gargeya S."/>
            <person name="Fitzgerald M."/>
            <person name="Haas B."/>
            <person name="Abouelleil A."/>
            <person name="Alvarado L."/>
            <person name="Arachchi H.M."/>
            <person name="Berlin A.M."/>
            <person name="Chapman S.B."/>
            <person name="Goldberg J."/>
            <person name="Griggs A."/>
            <person name="Gujja S."/>
            <person name="Hansen M."/>
            <person name="Howarth C."/>
            <person name="Imamovic A."/>
            <person name="Larimer J."/>
            <person name="McCowan C."/>
            <person name="Montmayeur A."/>
            <person name="Murphy C."/>
            <person name="Neiman D."/>
            <person name="Pearson M."/>
            <person name="Priest M."/>
            <person name="Roberts A."/>
            <person name="Saif S."/>
            <person name="Shea T."/>
            <person name="Sisk P."/>
            <person name="Sykes S."/>
            <person name="Wortman J."/>
            <person name="Nusbaum C."/>
            <person name="Birren B."/>
        </authorList>
    </citation>
    <scope>NUCLEOTIDE SEQUENCE [LARGE SCALE GENOMIC DNA]</scope>
    <source>
        <strain evidence="6">CBS 100218</strain>
    </source>
</reference>
<dbReference type="Pfam" id="PF01494">
    <property type="entry name" value="FAD_binding_3"/>
    <property type="match status" value="1"/>
</dbReference>
<dbReference type="SUPFAM" id="SSF51905">
    <property type="entry name" value="FAD/NAD(P)-binding domain"/>
    <property type="match status" value="1"/>
</dbReference>
<dbReference type="AlphaFoldDB" id="R7YL53"/>
<sequence>MGTQRSNLDDLSTDVLKVGTGPAGYMAALTLARYNVDFRIIDQHPLRRQNGHASGLQPRT</sequence>
<accession>R7YL53</accession>
<dbReference type="Proteomes" id="UP000016924">
    <property type="component" value="Unassembled WGS sequence"/>
</dbReference>
<evidence type="ECO:0000256" key="2">
    <source>
        <dbReference type="ARBA" id="ARBA00022827"/>
    </source>
</evidence>
<organism evidence="5 6">
    <name type="scientific">Coniosporium apollinis (strain CBS 100218)</name>
    <name type="common">Rock-inhabiting black yeast</name>
    <dbReference type="NCBI Taxonomy" id="1168221"/>
    <lineage>
        <taxon>Eukaryota</taxon>
        <taxon>Fungi</taxon>
        <taxon>Dikarya</taxon>
        <taxon>Ascomycota</taxon>
        <taxon>Pezizomycotina</taxon>
        <taxon>Dothideomycetes</taxon>
        <taxon>Dothideomycetes incertae sedis</taxon>
        <taxon>Coniosporium</taxon>
    </lineage>
</organism>
<dbReference type="InterPro" id="IPR036188">
    <property type="entry name" value="FAD/NAD-bd_sf"/>
</dbReference>
<dbReference type="OrthoDB" id="1716816at2759"/>
<gene>
    <name evidence="5" type="ORF">W97_01773</name>
</gene>
<feature type="domain" description="FAD-binding" evidence="4">
    <location>
        <begin position="13"/>
        <end position="60"/>
    </location>
</feature>